<sequence>MPSQRLHQIEQSPVDKQGLLINDVVSILAHVHPSDTIRNETRRTRQRVSVHQQSNGGSVGPRRGVKLYAVQSATVIADYVLLSRRTKDWRYSITVTMKFGFFGTTISRCTVDIRYPVKLQISNIEGTGGKKDLEKNAGPLTSESLNEIDDTILYSNCT</sequence>
<keyword evidence="3" id="KW-1185">Reference proteome</keyword>
<accession>A0A4Y2X8E7</accession>
<evidence type="ECO:0000256" key="1">
    <source>
        <dbReference type="SAM" id="MobiDB-lite"/>
    </source>
</evidence>
<organism evidence="2 3">
    <name type="scientific">Araneus ventricosus</name>
    <name type="common">Orbweaver spider</name>
    <name type="synonym">Epeira ventricosa</name>
    <dbReference type="NCBI Taxonomy" id="182803"/>
    <lineage>
        <taxon>Eukaryota</taxon>
        <taxon>Metazoa</taxon>
        <taxon>Ecdysozoa</taxon>
        <taxon>Arthropoda</taxon>
        <taxon>Chelicerata</taxon>
        <taxon>Arachnida</taxon>
        <taxon>Araneae</taxon>
        <taxon>Araneomorphae</taxon>
        <taxon>Entelegynae</taxon>
        <taxon>Araneoidea</taxon>
        <taxon>Araneidae</taxon>
        <taxon>Araneus</taxon>
    </lineage>
</organism>
<protein>
    <submittedName>
        <fullName evidence="2">Uncharacterized protein</fullName>
    </submittedName>
</protein>
<evidence type="ECO:0000313" key="2">
    <source>
        <dbReference type="EMBL" id="GBO45861.1"/>
    </source>
</evidence>
<feature type="compositionally biased region" description="Polar residues" evidence="1">
    <location>
        <begin position="47"/>
        <end position="56"/>
    </location>
</feature>
<gene>
    <name evidence="2" type="ORF">AVEN_49320_1</name>
</gene>
<proteinExistence type="predicted"/>
<feature type="region of interest" description="Disordered" evidence="1">
    <location>
        <begin position="40"/>
        <end position="61"/>
    </location>
</feature>
<reference evidence="2 3" key="1">
    <citation type="journal article" date="2019" name="Sci. Rep.">
        <title>Orb-weaving spider Araneus ventricosus genome elucidates the spidroin gene catalogue.</title>
        <authorList>
            <person name="Kono N."/>
            <person name="Nakamura H."/>
            <person name="Ohtoshi R."/>
            <person name="Moran D.A.P."/>
            <person name="Shinohara A."/>
            <person name="Yoshida Y."/>
            <person name="Fujiwara M."/>
            <person name="Mori M."/>
            <person name="Tomita M."/>
            <person name="Arakawa K."/>
        </authorList>
    </citation>
    <scope>NUCLEOTIDE SEQUENCE [LARGE SCALE GENOMIC DNA]</scope>
</reference>
<dbReference type="Proteomes" id="UP000499080">
    <property type="component" value="Unassembled WGS sequence"/>
</dbReference>
<evidence type="ECO:0000313" key="3">
    <source>
        <dbReference type="Proteomes" id="UP000499080"/>
    </source>
</evidence>
<name>A0A4Y2X8E7_ARAVE</name>
<comment type="caution">
    <text evidence="2">The sequence shown here is derived from an EMBL/GenBank/DDBJ whole genome shotgun (WGS) entry which is preliminary data.</text>
</comment>
<dbReference type="EMBL" id="BGPR01073178">
    <property type="protein sequence ID" value="GBO45861.1"/>
    <property type="molecule type" value="Genomic_DNA"/>
</dbReference>
<dbReference type="AlphaFoldDB" id="A0A4Y2X8E7"/>